<dbReference type="Proteomes" id="UP001055072">
    <property type="component" value="Unassembled WGS sequence"/>
</dbReference>
<protein>
    <submittedName>
        <fullName evidence="1">Uncharacterized protein</fullName>
    </submittedName>
</protein>
<dbReference type="EMBL" id="MU275067">
    <property type="protein sequence ID" value="KAI0082943.1"/>
    <property type="molecule type" value="Genomic_DNA"/>
</dbReference>
<keyword evidence="2" id="KW-1185">Reference proteome</keyword>
<name>A0ACB8TLT7_9APHY</name>
<reference evidence="1" key="1">
    <citation type="journal article" date="2021" name="Environ. Microbiol.">
        <title>Gene family expansions and transcriptome signatures uncover fungal adaptations to wood decay.</title>
        <authorList>
            <person name="Hage H."/>
            <person name="Miyauchi S."/>
            <person name="Viragh M."/>
            <person name="Drula E."/>
            <person name="Min B."/>
            <person name="Chaduli D."/>
            <person name="Navarro D."/>
            <person name="Favel A."/>
            <person name="Norest M."/>
            <person name="Lesage-Meessen L."/>
            <person name="Balint B."/>
            <person name="Merenyi Z."/>
            <person name="de Eugenio L."/>
            <person name="Morin E."/>
            <person name="Martinez A.T."/>
            <person name="Baldrian P."/>
            <person name="Stursova M."/>
            <person name="Martinez M.J."/>
            <person name="Novotny C."/>
            <person name="Magnuson J.K."/>
            <person name="Spatafora J.W."/>
            <person name="Maurice S."/>
            <person name="Pangilinan J."/>
            <person name="Andreopoulos W."/>
            <person name="LaButti K."/>
            <person name="Hundley H."/>
            <person name="Na H."/>
            <person name="Kuo A."/>
            <person name="Barry K."/>
            <person name="Lipzen A."/>
            <person name="Henrissat B."/>
            <person name="Riley R."/>
            <person name="Ahrendt S."/>
            <person name="Nagy L.G."/>
            <person name="Grigoriev I.V."/>
            <person name="Martin F."/>
            <person name="Rosso M.N."/>
        </authorList>
    </citation>
    <scope>NUCLEOTIDE SEQUENCE</scope>
    <source>
        <strain evidence="1">CBS 384.51</strain>
    </source>
</reference>
<sequence length="452" mass="47770">MPQQRPGQTDTPVASDVKASSQPMLASKSNSTQLSASPSKTLASIRVDPNDCMLTGANRPPGDLPCNVPSQYRLDWLKSLFSNNPRWAALVEYVSETPEDAPHPADVAGSMCSGKGLLWDWDWKYTRLPMDFHIATTETYLRALDYVQNVSLVCAGNRMDKEDILLRIGLAFRDVSRGAFANEDPEDDPYAPSKLTMANYDTWDAAITNHAQAVATAIENMLSESVNLDTGSRLQAQQLAGGSPVGNKALISCNDVSQEQPSLNKSDNDPSMDVDEAQPESDSAAPGTGESAPQLALSAISSFKLPEKVPPVQAVAEPIVAHSTSSNTDVRTELSSSAELNPGTDKALNSTHTRKSGRKRKVDTTDEDGPPQVELVIQTRRQRRNAENAAGTTNAAGSTHGGAVGAARGGAGRGGAGRGKAGRGGSPRGGGGGSTRRVAHSGPSQQRSSRAR</sequence>
<gene>
    <name evidence="1" type="ORF">BDY19DRAFT_999048</name>
</gene>
<proteinExistence type="predicted"/>
<evidence type="ECO:0000313" key="1">
    <source>
        <dbReference type="EMBL" id="KAI0082943.1"/>
    </source>
</evidence>
<organism evidence="1 2">
    <name type="scientific">Irpex rosettiformis</name>
    <dbReference type="NCBI Taxonomy" id="378272"/>
    <lineage>
        <taxon>Eukaryota</taxon>
        <taxon>Fungi</taxon>
        <taxon>Dikarya</taxon>
        <taxon>Basidiomycota</taxon>
        <taxon>Agaricomycotina</taxon>
        <taxon>Agaricomycetes</taxon>
        <taxon>Polyporales</taxon>
        <taxon>Irpicaceae</taxon>
        <taxon>Irpex</taxon>
    </lineage>
</organism>
<accession>A0ACB8TLT7</accession>
<comment type="caution">
    <text evidence="1">The sequence shown here is derived from an EMBL/GenBank/DDBJ whole genome shotgun (WGS) entry which is preliminary data.</text>
</comment>
<evidence type="ECO:0000313" key="2">
    <source>
        <dbReference type="Proteomes" id="UP001055072"/>
    </source>
</evidence>